<keyword evidence="2" id="KW-1185">Reference proteome</keyword>
<protein>
    <submittedName>
        <fullName evidence="1">Uncharacterized protein</fullName>
    </submittedName>
</protein>
<reference evidence="2" key="1">
    <citation type="submission" date="2009-07" db="EMBL/GenBank/DDBJ databases">
        <title>Complete genome sequence of Zobellia galactanivorans Dsij.</title>
        <authorList>
            <consortium name="Genoscope - CEA"/>
        </authorList>
    </citation>
    <scope>NUCLEOTIDE SEQUENCE [LARGE SCALE GENOMIC DNA]</scope>
    <source>
        <strain evidence="2">DSM 12802 / CCUG 47099 / CIP 106680 / NCIMB 13871 / Dsij</strain>
    </source>
</reference>
<accession>G0L188</accession>
<reference evidence="1 2" key="2">
    <citation type="journal article" date="2012" name="Environ. Microbiol.">
        <title>Characterization of the first alginolytic operons in a marine bacterium: from their emergence in marine Flavobacteriia to their independent transfers to marine Proteobacteria and human gut Bacteroides.</title>
        <authorList>
            <person name="Thomas F."/>
            <person name="Barbeyron T."/>
            <person name="Tonon T."/>
            <person name="Genicot S."/>
            <person name="Czjzek M."/>
            <person name="Michel G."/>
        </authorList>
    </citation>
    <scope>NUCLEOTIDE SEQUENCE [LARGE SCALE GENOMIC DNA]</scope>
    <source>
        <strain evidence="2">DSM 12802 / CCUG 47099 / CIP 106680 / NCIMB 13871 / Dsij</strain>
    </source>
</reference>
<evidence type="ECO:0000313" key="2">
    <source>
        <dbReference type="Proteomes" id="UP000008898"/>
    </source>
</evidence>
<dbReference type="HOGENOM" id="CLU_2903449_0_0_10"/>
<proteinExistence type="predicted"/>
<sequence length="62" mass="7186">MSEVYLLNYQLRVPLIFIYPLIDVQSRDIVNLLLKIALDKNLTKPIYLSTTPLQPPILLCFP</sequence>
<dbReference type="KEGG" id="zga:ZOBELLIA_3569"/>
<name>G0L188_ZOBGA</name>
<dbReference type="Proteomes" id="UP000008898">
    <property type="component" value="Chromosome"/>
</dbReference>
<evidence type="ECO:0000313" key="1">
    <source>
        <dbReference type="EMBL" id="CAZ97707.1"/>
    </source>
</evidence>
<gene>
    <name evidence="1" type="ordered locus">zobellia_3569</name>
</gene>
<dbReference type="AlphaFoldDB" id="G0L188"/>
<organism evidence="1 2">
    <name type="scientific">Zobellia galactanivorans (strain DSM 12802 / CCUG 47099 / CIP 106680 / NCIMB 13871 / Dsij)</name>
    <dbReference type="NCBI Taxonomy" id="63186"/>
    <lineage>
        <taxon>Bacteria</taxon>
        <taxon>Pseudomonadati</taxon>
        <taxon>Bacteroidota</taxon>
        <taxon>Flavobacteriia</taxon>
        <taxon>Flavobacteriales</taxon>
        <taxon>Flavobacteriaceae</taxon>
        <taxon>Zobellia</taxon>
    </lineage>
</organism>
<dbReference type="EMBL" id="FP476056">
    <property type="protein sequence ID" value="CAZ97707.1"/>
    <property type="molecule type" value="Genomic_DNA"/>
</dbReference>